<proteinExistence type="predicted"/>
<name>A0AAU8AKE4_9RHOB</name>
<dbReference type="AlphaFoldDB" id="A0AAU8AKE4"/>
<dbReference type="EMBL" id="CP123384">
    <property type="protein sequence ID" value="XCC94607.1"/>
    <property type="molecule type" value="Genomic_DNA"/>
</dbReference>
<evidence type="ECO:0000313" key="1">
    <source>
        <dbReference type="EMBL" id="XCC94607.1"/>
    </source>
</evidence>
<sequence>MKNKNQKKSFAPKKLQTKMLTELAATVKGQAQEDAHDAAANYRIHARKHASTDHAESTYSDQTRLAICYSMLADFTEQGWIVTTQDDRIYVEQPSIEGSGNETEEQIKRRIRKGFEAVSNRQLADPANREFIRRMEASREFEGRTVSVLDLVDDGAELALELEKLAAEPVEKALNSAKEIICPELVECRGDEKCPYTGYRLQDIWRYFRHTWSLEYKLLPGRTLRLLIRNAARPNKPVIGIVLLASPTANLLSRDKWIGWTLEKVISGLLEGRWNADSVGRKLFDAIKSAIKQIRTDDLVPRSALNHPRPEHFFALDQAVHKALQDRARDLQAESTDYLVDIRGMDKSKITNKQWKELSETALFRKKRAEQLIPLLKALGVMKEYGFDKEPGSSLYEALVEKDGRQAVQTALGEIKKVHLASEVADLSVCGAVAPYNMLIGGKLVTAVMASEEVREIYKKRYGKQVSEISSQIKGQRVQRSSDLKLLTTTALYGVGSNQYSSLTLRASRCPELACDVVWTKIDSSTGFTVTHISDETVQMMRNLGIAEYGRRRINSVFGEGSSPRTRQIREGLNLLGINNSELLEQPNKKKVYGCEMFQGAREQLLGFSGFESDTGKISNSAAAISDGWVRRWFLPRIKSQKVLEQLAEFKPIHISESLRSRSEKFSKLRLD</sequence>
<accession>A0AAU8AKE4</accession>
<dbReference type="InterPro" id="IPR025639">
    <property type="entry name" value="DruA"/>
</dbReference>
<dbReference type="RefSeq" id="WP_353473433.1">
    <property type="nucleotide sequence ID" value="NZ_CP123384.1"/>
</dbReference>
<organism evidence="1">
    <name type="scientific">Alloyangia sp. H15</name>
    <dbReference type="NCBI Taxonomy" id="3029062"/>
    <lineage>
        <taxon>Bacteria</taxon>
        <taxon>Pseudomonadati</taxon>
        <taxon>Pseudomonadota</taxon>
        <taxon>Alphaproteobacteria</taxon>
        <taxon>Rhodobacterales</taxon>
        <taxon>Roseobacteraceae</taxon>
        <taxon>Alloyangia</taxon>
    </lineage>
</organism>
<dbReference type="Pfam" id="PF14236">
    <property type="entry name" value="DruA"/>
    <property type="match status" value="2"/>
</dbReference>
<protein>
    <submittedName>
        <fullName evidence="1">DUF4338 domain-containing protein</fullName>
    </submittedName>
</protein>
<gene>
    <name evidence="1" type="ORF">PVT71_05150</name>
</gene>
<reference evidence="1" key="1">
    <citation type="submission" date="2023-02" db="EMBL/GenBank/DDBJ databases">
        <title>Description and genomic characterization of Salipiger bruguierae sp. nov., isolated from the sediment of mangrove plant Bruguiera sexangula.</title>
        <authorList>
            <person name="Long M."/>
        </authorList>
    </citation>
    <scope>NUCLEOTIDE SEQUENCE</scope>
    <source>
        <strain evidence="1">H15</strain>
    </source>
</reference>